<dbReference type="PANTHER" id="PTHR30502:SF0">
    <property type="entry name" value="PHOSPHOENOLPYRUVATE CARBOXYLASE FAMILY PROTEIN"/>
    <property type="match status" value="1"/>
</dbReference>
<evidence type="ECO:0000256" key="2">
    <source>
        <dbReference type="ARBA" id="ARBA00022723"/>
    </source>
</evidence>
<gene>
    <name evidence="5" type="ORF">HFP15_24830</name>
</gene>
<keyword evidence="2" id="KW-0479">Metal-binding</keyword>
<organism evidence="5 6">
    <name type="scientific">Amycolatopsis acididurans</name>
    <dbReference type="NCBI Taxonomy" id="2724524"/>
    <lineage>
        <taxon>Bacteria</taxon>
        <taxon>Bacillati</taxon>
        <taxon>Actinomycetota</taxon>
        <taxon>Actinomycetes</taxon>
        <taxon>Pseudonocardiales</taxon>
        <taxon>Pseudonocardiaceae</taxon>
        <taxon>Amycolatopsis</taxon>
    </lineage>
</organism>
<keyword evidence="6" id="KW-1185">Reference proteome</keyword>
<dbReference type="SUPFAM" id="SSF51621">
    <property type="entry name" value="Phosphoenolpyruvate/pyruvate domain"/>
    <property type="match status" value="1"/>
</dbReference>
<dbReference type="InterPro" id="IPR005000">
    <property type="entry name" value="Aldolase/citrate-lyase_domain"/>
</dbReference>
<dbReference type="InterPro" id="IPR050251">
    <property type="entry name" value="HpcH-HpaI_aldolase"/>
</dbReference>
<proteinExistence type="inferred from homology"/>
<keyword evidence="3" id="KW-0456">Lyase</keyword>
<name>A0ABX1JCV8_9PSEU</name>
<dbReference type="PANTHER" id="PTHR30502">
    <property type="entry name" value="2-KETO-3-DEOXY-L-RHAMNONATE ALDOLASE"/>
    <property type="match status" value="1"/>
</dbReference>
<sequence>MNNQLRQLLEAPAAGHGISVNIPDPVVVELVGLAGFDFVFIDLEHSSIGLERLEYLLRTAKASGLATLVRTPGPRSELTARIVDSGADGVLIPQVESVADADYAVQVTRFPPLGRRGIAEASRTMDYGAHRGEDGRLDLVNRTQVLGVMIETAGAVRDIDGILRLPGLDFVFIGPEDLAASMGFPGERGHPDVEAAVRRVIKAVRAAGLRFAMGAGHPAVSITREELADGGASLVLAGRDSNVLLGGLRELRAKGGSGNQF</sequence>
<dbReference type="InterPro" id="IPR015813">
    <property type="entry name" value="Pyrv/PenolPyrv_kinase-like_dom"/>
</dbReference>
<dbReference type="EMBL" id="JAAXLS010000020">
    <property type="protein sequence ID" value="NKQ56107.1"/>
    <property type="molecule type" value="Genomic_DNA"/>
</dbReference>
<dbReference type="Gene3D" id="3.20.20.60">
    <property type="entry name" value="Phosphoenolpyruvate-binding domains"/>
    <property type="match status" value="1"/>
</dbReference>
<evidence type="ECO:0000313" key="6">
    <source>
        <dbReference type="Proteomes" id="UP000715441"/>
    </source>
</evidence>
<accession>A0ABX1JCV8</accession>
<dbReference type="Pfam" id="PF03328">
    <property type="entry name" value="HpcH_HpaI"/>
    <property type="match status" value="1"/>
</dbReference>
<evidence type="ECO:0000256" key="1">
    <source>
        <dbReference type="ARBA" id="ARBA00005568"/>
    </source>
</evidence>
<evidence type="ECO:0000256" key="3">
    <source>
        <dbReference type="ARBA" id="ARBA00023239"/>
    </source>
</evidence>
<evidence type="ECO:0000259" key="4">
    <source>
        <dbReference type="Pfam" id="PF03328"/>
    </source>
</evidence>
<evidence type="ECO:0000313" key="5">
    <source>
        <dbReference type="EMBL" id="NKQ56107.1"/>
    </source>
</evidence>
<comment type="caution">
    <text evidence="5">The sequence shown here is derived from an EMBL/GenBank/DDBJ whole genome shotgun (WGS) entry which is preliminary data.</text>
</comment>
<dbReference type="InterPro" id="IPR040442">
    <property type="entry name" value="Pyrv_kinase-like_dom_sf"/>
</dbReference>
<dbReference type="Proteomes" id="UP000715441">
    <property type="component" value="Unassembled WGS sequence"/>
</dbReference>
<dbReference type="RefSeq" id="WP_168519149.1">
    <property type="nucleotide sequence ID" value="NZ_JAAXLS010000020.1"/>
</dbReference>
<feature type="domain" description="HpcH/HpaI aldolase/citrate lyase" evidence="4">
    <location>
        <begin position="24"/>
        <end position="210"/>
    </location>
</feature>
<protein>
    <submittedName>
        <fullName evidence="5">2,4-dihydroxyhept-2-ene-1,7-dioic acid aldolase</fullName>
    </submittedName>
</protein>
<reference evidence="5 6" key="1">
    <citation type="submission" date="2020-04" db="EMBL/GenBank/DDBJ databases">
        <title>Novel species.</title>
        <authorList>
            <person name="Teo W.F.A."/>
            <person name="Lipun K."/>
            <person name="Srisuk N."/>
            <person name="Duangmal K."/>
        </authorList>
    </citation>
    <scope>NUCLEOTIDE SEQUENCE [LARGE SCALE GENOMIC DNA]</scope>
    <source>
        <strain evidence="5 6">K13G38</strain>
    </source>
</reference>
<comment type="similarity">
    <text evidence="1">Belongs to the HpcH/HpaI aldolase family.</text>
</comment>